<evidence type="ECO:0000259" key="10">
    <source>
        <dbReference type="PROSITE" id="PS50002"/>
    </source>
</evidence>
<evidence type="ECO:0000313" key="13">
    <source>
        <dbReference type="Proteomes" id="UP001163846"/>
    </source>
</evidence>
<dbReference type="GO" id="GO:0030036">
    <property type="term" value="P:actin cytoskeleton organization"/>
    <property type="evidence" value="ECO:0007669"/>
    <property type="project" value="UniProtKB-ARBA"/>
</dbReference>
<accession>A0AA38P2E6</accession>
<dbReference type="GO" id="GO:0005543">
    <property type="term" value="F:phospholipid binding"/>
    <property type="evidence" value="ECO:0007669"/>
    <property type="project" value="TreeGrafter"/>
</dbReference>
<feature type="domain" description="F-BAR" evidence="11">
    <location>
        <begin position="5"/>
        <end position="293"/>
    </location>
</feature>
<dbReference type="Gene3D" id="1.20.1270.60">
    <property type="entry name" value="Arfaptin homology (AH) domain/BAR domain"/>
    <property type="match status" value="1"/>
</dbReference>
<feature type="coiled-coil region" evidence="8">
    <location>
        <begin position="192"/>
        <end position="219"/>
    </location>
</feature>
<feature type="compositionally biased region" description="Low complexity" evidence="9">
    <location>
        <begin position="358"/>
        <end position="384"/>
    </location>
</feature>
<feature type="compositionally biased region" description="Low complexity" evidence="9">
    <location>
        <begin position="413"/>
        <end position="424"/>
    </location>
</feature>
<dbReference type="PANTHER" id="PTHR23065">
    <property type="entry name" value="PROLINE-SERINE-THREONINE PHOSPHATASE INTERACTING PROTEIN 1"/>
    <property type="match status" value="1"/>
</dbReference>
<protein>
    <submittedName>
        <fullName evidence="12">SH3 domain-containing protein</fullName>
    </submittedName>
</protein>
<feature type="domain" description="SH3" evidence="10">
    <location>
        <begin position="482"/>
        <end position="545"/>
    </location>
</feature>
<keyword evidence="2 6" id="KW-0728">SH3 domain</keyword>
<keyword evidence="5" id="KW-0206">Cytoskeleton</keyword>
<dbReference type="EMBL" id="MU806455">
    <property type="protein sequence ID" value="KAJ3835029.1"/>
    <property type="molecule type" value="Genomic_DNA"/>
</dbReference>
<evidence type="ECO:0000256" key="2">
    <source>
        <dbReference type="ARBA" id="ARBA00022443"/>
    </source>
</evidence>
<dbReference type="InterPro" id="IPR001060">
    <property type="entry name" value="FCH_dom"/>
</dbReference>
<dbReference type="SUPFAM" id="SSF50044">
    <property type="entry name" value="SH3-domain"/>
    <property type="match status" value="1"/>
</dbReference>
<feature type="compositionally biased region" description="Gly residues" evidence="9">
    <location>
        <begin position="402"/>
        <end position="412"/>
    </location>
</feature>
<keyword evidence="7 8" id="KW-0175">Coiled coil</keyword>
<evidence type="ECO:0000256" key="4">
    <source>
        <dbReference type="ARBA" id="ARBA00022553"/>
    </source>
</evidence>
<dbReference type="InterPro" id="IPR036028">
    <property type="entry name" value="SH3-like_dom_sf"/>
</dbReference>
<dbReference type="Pfam" id="PF00611">
    <property type="entry name" value="FCH"/>
    <property type="match status" value="1"/>
</dbReference>
<keyword evidence="3" id="KW-0963">Cytoplasm</keyword>
<evidence type="ECO:0000256" key="9">
    <source>
        <dbReference type="SAM" id="MobiDB-lite"/>
    </source>
</evidence>
<feature type="compositionally biased region" description="Pro residues" evidence="9">
    <location>
        <begin position="385"/>
        <end position="399"/>
    </location>
</feature>
<dbReference type="SMART" id="SM00326">
    <property type="entry name" value="SH3"/>
    <property type="match status" value="1"/>
</dbReference>
<dbReference type="InterPro" id="IPR031160">
    <property type="entry name" value="F_BAR_dom"/>
</dbReference>
<sequence>MSTQRDFCNSFWSGSGGAGDGASGQAGVNVLFSRIRGAQRTLENLRAFWEERGKIEEEYGRRLVGLGMRKAEGGGGGVFLGKDEIGEVRNSLSTLELETHKLGQAHLSLASQIRKEIEEPCALLLSRVVDWRRTVMGPVEKKFKMKAGQESYVAKAKEKYYADCARIGSYTQQIAQLVDQESSSSSSAAASASDIATELQKARTKLKRAEQSVGSNEKDYGAFTKALADMMPGWERDWKEFCDRAQDLEEERIDFLKDNLWAYANAVSSVCVADDESCETIRTVLDQLETDRDLLGFVQEYGTGNLIPNPPEFIPYNPATTSSSSSSNVTSTRPARFIRSSSKNDRLTTTTPPPPPAAATTASAAPPYAAHNNSGTTNNNSTISAPPPGPPPSVPPPNVPGQGQGQGAGRGGQTQPQTQTQAAGNGNGAPLDARTAAALERRLTLPPQPNAENGGDMTALVPPMPTATGSGGTTGVSTNGSKILFYVEALYDYTATIPEEFNFQAGDIIAVTDIPDDGWWSGELLDEKRREEGRNVFPSNFVRLF</sequence>
<keyword evidence="4" id="KW-0597">Phosphoprotein</keyword>
<dbReference type="InterPro" id="IPR027267">
    <property type="entry name" value="AH/BAR_dom_sf"/>
</dbReference>
<dbReference type="SUPFAM" id="SSF103657">
    <property type="entry name" value="BAR/IMD domain-like"/>
    <property type="match status" value="1"/>
</dbReference>
<name>A0AA38P2E6_9AGAR</name>
<dbReference type="GO" id="GO:0120104">
    <property type="term" value="C:mitotic actomyosin contractile ring, proximal layer"/>
    <property type="evidence" value="ECO:0007669"/>
    <property type="project" value="TreeGrafter"/>
</dbReference>
<evidence type="ECO:0000256" key="6">
    <source>
        <dbReference type="PROSITE-ProRule" id="PRU00192"/>
    </source>
</evidence>
<dbReference type="PRINTS" id="PR00452">
    <property type="entry name" value="SH3DOMAIN"/>
</dbReference>
<dbReference type="PROSITE" id="PS51741">
    <property type="entry name" value="F_BAR"/>
    <property type="match status" value="1"/>
</dbReference>
<dbReference type="Gene3D" id="2.30.30.40">
    <property type="entry name" value="SH3 Domains"/>
    <property type="match status" value="1"/>
</dbReference>
<dbReference type="Pfam" id="PF00018">
    <property type="entry name" value="SH3_1"/>
    <property type="match status" value="1"/>
</dbReference>
<dbReference type="FunFam" id="2.30.30.40:FF:000312">
    <property type="entry name" value="Related to Cell division control protein 15"/>
    <property type="match status" value="1"/>
</dbReference>
<evidence type="ECO:0000256" key="1">
    <source>
        <dbReference type="ARBA" id="ARBA00004245"/>
    </source>
</evidence>
<dbReference type="InterPro" id="IPR001452">
    <property type="entry name" value="SH3_domain"/>
</dbReference>
<dbReference type="AlphaFoldDB" id="A0AA38P2E6"/>
<comment type="caution">
    <text evidence="12">The sequence shown here is derived from an EMBL/GenBank/DDBJ whole genome shotgun (WGS) entry which is preliminary data.</text>
</comment>
<dbReference type="CDD" id="cd00174">
    <property type="entry name" value="SH3"/>
    <property type="match status" value="1"/>
</dbReference>
<feature type="region of interest" description="Disordered" evidence="9">
    <location>
        <begin position="306"/>
        <end position="431"/>
    </location>
</feature>
<evidence type="ECO:0000256" key="7">
    <source>
        <dbReference type="PROSITE-ProRule" id="PRU01077"/>
    </source>
</evidence>
<evidence type="ECO:0000256" key="3">
    <source>
        <dbReference type="ARBA" id="ARBA00022490"/>
    </source>
</evidence>
<dbReference type="Proteomes" id="UP001163846">
    <property type="component" value="Unassembled WGS sequence"/>
</dbReference>
<evidence type="ECO:0000256" key="8">
    <source>
        <dbReference type="SAM" id="Coils"/>
    </source>
</evidence>
<gene>
    <name evidence="12" type="ORF">F5878DRAFT_543855</name>
</gene>
<evidence type="ECO:0000313" key="12">
    <source>
        <dbReference type="EMBL" id="KAJ3835029.1"/>
    </source>
</evidence>
<dbReference type="SMART" id="SM00055">
    <property type="entry name" value="FCH"/>
    <property type="match status" value="1"/>
</dbReference>
<comment type="subcellular location">
    <subcellularLocation>
        <location evidence="1">Cytoplasm</location>
        <location evidence="1">Cytoskeleton</location>
    </subcellularLocation>
</comment>
<dbReference type="PANTHER" id="PTHR23065:SF7">
    <property type="entry name" value="NOSTRIN, ISOFORM H"/>
    <property type="match status" value="1"/>
</dbReference>
<keyword evidence="13" id="KW-1185">Reference proteome</keyword>
<reference evidence="12" key="1">
    <citation type="submission" date="2022-08" db="EMBL/GenBank/DDBJ databases">
        <authorList>
            <consortium name="DOE Joint Genome Institute"/>
            <person name="Min B."/>
            <person name="Riley R."/>
            <person name="Sierra-Patev S."/>
            <person name="Naranjo-Ortiz M."/>
            <person name="Looney B."/>
            <person name="Konkel Z."/>
            <person name="Slot J.C."/>
            <person name="Sakamoto Y."/>
            <person name="Steenwyk J.L."/>
            <person name="Rokas A."/>
            <person name="Carro J."/>
            <person name="Camarero S."/>
            <person name="Ferreira P."/>
            <person name="Molpeceres G."/>
            <person name="Ruiz-Duenas F.J."/>
            <person name="Serrano A."/>
            <person name="Henrissat B."/>
            <person name="Drula E."/>
            <person name="Hughes K.W."/>
            <person name="Mata J.L."/>
            <person name="Ishikawa N.K."/>
            <person name="Vargas-Isla R."/>
            <person name="Ushijima S."/>
            <person name="Smith C.A."/>
            <person name="Ahrendt S."/>
            <person name="Andreopoulos W."/>
            <person name="He G."/>
            <person name="Labutti K."/>
            <person name="Lipzen A."/>
            <person name="Ng V."/>
            <person name="Sandor L."/>
            <person name="Barry K."/>
            <person name="Martinez A.T."/>
            <person name="Xiao Y."/>
            <person name="Gibbons J.G."/>
            <person name="Terashima K."/>
            <person name="Hibbett D.S."/>
            <person name="Grigoriev I.V."/>
        </authorList>
    </citation>
    <scope>NUCLEOTIDE SEQUENCE</scope>
    <source>
        <strain evidence="12">TFB9207</strain>
    </source>
</reference>
<dbReference type="GO" id="GO:0009898">
    <property type="term" value="C:cytoplasmic side of plasma membrane"/>
    <property type="evidence" value="ECO:0007669"/>
    <property type="project" value="TreeGrafter"/>
</dbReference>
<feature type="compositionally biased region" description="Low complexity" evidence="9">
    <location>
        <begin position="320"/>
        <end position="332"/>
    </location>
</feature>
<proteinExistence type="predicted"/>
<evidence type="ECO:0000259" key="11">
    <source>
        <dbReference type="PROSITE" id="PS51741"/>
    </source>
</evidence>
<organism evidence="12 13">
    <name type="scientific">Lentinula raphanica</name>
    <dbReference type="NCBI Taxonomy" id="153919"/>
    <lineage>
        <taxon>Eukaryota</taxon>
        <taxon>Fungi</taxon>
        <taxon>Dikarya</taxon>
        <taxon>Basidiomycota</taxon>
        <taxon>Agaricomycotina</taxon>
        <taxon>Agaricomycetes</taxon>
        <taxon>Agaricomycetidae</taxon>
        <taxon>Agaricales</taxon>
        <taxon>Marasmiineae</taxon>
        <taxon>Omphalotaceae</taxon>
        <taxon>Lentinula</taxon>
    </lineage>
</organism>
<dbReference type="PROSITE" id="PS50002">
    <property type="entry name" value="SH3"/>
    <property type="match status" value="1"/>
</dbReference>
<evidence type="ECO:0000256" key="5">
    <source>
        <dbReference type="ARBA" id="ARBA00023212"/>
    </source>
</evidence>